<evidence type="ECO:0000256" key="1">
    <source>
        <dbReference type="SAM" id="MobiDB-lite"/>
    </source>
</evidence>
<gene>
    <name evidence="2" type="ORF">LLUT_LOCUS18141</name>
</gene>
<name>A0AAV1X842_LUPLU</name>
<dbReference type="PANTHER" id="PTHR34427">
    <property type="entry name" value="DUF4283 DOMAIN PROTEIN"/>
    <property type="match status" value="1"/>
</dbReference>
<sequence>MWLSPVKQKQHEVQREIGTHILDRVPDERKFAQTLDNKWFGDWKVFVNVPRFQRSVSRLPPRKAINPTLKVGYSSNLRDNRSYVEAVRGKEGDDGAAHAHVSAPSKVVVPKTIDISVSDDDVAWLSSCVVGKTVETISPGDVAVLIKEEGINTITARPLGGDRVLLAPVDGECVQEVLDDAKGWFSNIFISLKPWSPDDVVDERMVWVRCFGLPIHAWNITAFNQIVKEFGVLLSVDAATNQKSNLEFCRLLVRTSLWSRIEFALSANVLGKAHVVHIWEEEGCSSCRQVPHEDDASRSFVSDSLGSDLNRDLDKCLGWSSDSEVGVTGDVERRGEEDEREGLNGINDINNPLHGVLKQPVKGSLSLGGVAQEREAVINPLNSFIGDAPNILGESAKEGDGCLGKLIGDLSEVMEKENVGFNDGKVVQLATGTELELCGVGPTNKYGFSSKEVGTLDIHELGVNGSVASQPSTYVQNTEDPKWALNCLEVTNCEPCNSCPTKEVTTYLISTVGFPAVAGHVGKANDDID</sequence>
<dbReference type="PANTHER" id="PTHR34427:SF5">
    <property type="entry name" value="DUF4283 DOMAIN-CONTAINING PROTEIN"/>
    <property type="match status" value="1"/>
</dbReference>
<dbReference type="AlphaFoldDB" id="A0AAV1X842"/>
<reference evidence="2 3" key="1">
    <citation type="submission" date="2024-03" db="EMBL/GenBank/DDBJ databases">
        <authorList>
            <person name="Martinez-Hernandez J."/>
        </authorList>
    </citation>
    <scope>NUCLEOTIDE SEQUENCE [LARGE SCALE GENOMIC DNA]</scope>
</reference>
<comment type="caution">
    <text evidence="2">The sequence shown here is derived from an EMBL/GenBank/DDBJ whole genome shotgun (WGS) entry which is preliminary data.</text>
</comment>
<dbReference type="EMBL" id="CAXHTB010000012">
    <property type="protein sequence ID" value="CAL0317081.1"/>
    <property type="molecule type" value="Genomic_DNA"/>
</dbReference>
<keyword evidence="3" id="KW-1185">Reference proteome</keyword>
<protein>
    <recommendedName>
        <fullName evidence="4">DUF4283 domain-containing protein</fullName>
    </recommendedName>
</protein>
<proteinExistence type="predicted"/>
<feature type="region of interest" description="Disordered" evidence="1">
    <location>
        <begin position="327"/>
        <end position="346"/>
    </location>
</feature>
<dbReference type="Proteomes" id="UP001497480">
    <property type="component" value="Unassembled WGS sequence"/>
</dbReference>
<evidence type="ECO:0008006" key="4">
    <source>
        <dbReference type="Google" id="ProtNLM"/>
    </source>
</evidence>
<evidence type="ECO:0000313" key="2">
    <source>
        <dbReference type="EMBL" id="CAL0317081.1"/>
    </source>
</evidence>
<accession>A0AAV1X842</accession>
<organism evidence="2 3">
    <name type="scientific">Lupinus luteus</name>
    <name type="common">European yellow lupine</name>
    <dbReference type="NCBI Taxonomy" id="3873"/>
    <lineage>
        <taxon>Eukaryota</taxon>
        <taxon>Viridiplantae</taxon>
        <taxon>Streptophyta</taxon>
        <taxon>Embryophyta</taxon>
        <taxon>Tracheophyta</taxon>
        <taxon>Spermatophyta</taxon>
        <taxon>Magnoliopsida</taxon>
        <taxon>eudicotyledons</taxon>
        <taxon>Gunneridae</taxon>
        <taxon>Pentapetalae</taxon>
        <taxon>rosids</taxon>
        <taxon>fabids</taxon>
        <taxon>Fabales</taxon>
        <taxon>Fabaceae</taxon>
        <taxon>Papilionoideae</taxon>
        <taxon>50 kb inversion clade</taxon>
        <taxon>genistoids sensu lato</taxon>
        <taxon>core genistoids</taxon>
        <taxon>Genisteae</taxon>
        <taxon>Lupinus</taxon>
    </lineage>
</organism>
<evidence type="ECO:0000313" key="3">
    <source>
        <dbReference type="Proteomes" id="UP001497480"/>
    </source>
</evidence>